<proteinExistence type="predicted"/>
<reference evidence="2" key="2">
    <citation type="submission" date="2019-04" db="EMBL/GenBank/DDBJ databases">
        <title>Moraxella osloensis CCUG 73412, isolated from corneal scrapings as causative agent of keratitis.</title>
        <authorList>
            <person name="Connolly G."/>
            <person name="Jaen-Luchoro D."/>
            <person name="Pinyeiro-Iglesias B."/>
            <person name="Curry A."/>
            <person name="Knowles S."/>
            <person name="Moore E.R.B."/>
        </authorList>
    </citation>
    <scope>NUCLEOTIDE SEQUENCE</scope>
    <source>
        <strain evidence="2">CCUG 73412</strain>
    </source>
</reference>
<dbReference type="AlphaFoldDB" id="A0AAD0EY66"/>
<gene>
    <name evidence="2" type="ORF">E6P75_03925</name>
    <name evidence="1" type="ORF">YHS_08895</name>
</gene>
<evidence type="ECO:0000313" key="1">
    <source>
        <dbReference type="EMBL" id="ATQ83930.1"/>
    </source>
</evidence>
<protein>
    <submittedName>
        <fullName evidence="1">Uncharacterized protein</fullName>
    </submittedName>
</protein>
<evidence type="ECO:0000313" key="2">
    <source>
        <dbReference type="EMBL" id="MDI4509361.1"/>
    </source>
</evidence>
<dbReference type="EMBL" id="SSCJ01000002">
    <property type="protein sequence ID" value="MDI4509361.1"/>
    <property type="molecule type" value="Genomic_DNA"/>
</dbReference>
<dbReference type="EMBL" id="CP024176">
    <property type="protein sequence ID" value="ATQ83930.1"/>
    <property type="molecule type" value="Genomic_DNA"/>
</dbReference>
<reference evidence="1" key="1">
    <citation type="submission" date="2017-11" db="EMBL/GenBank/DDBJ databases">
        <title>Complete Genome Sequence from Moraxella oslensis YHS isolated from human skin.</title>
        <authorList>
            <person name="Lee K."/>
            <person name="Lim J.Y."/>
            <person name="Hwang I."/>
        </authorList>
    </citation>
    <scope>NUCLEOTIDE SEQUENCE</scope>
    <source>
        <strain evidence="1">YHS</strain>
    </source>
</reference>
<organism evidence="1">
    <name type="scientific">Faucicola osloensis</name>
    <name type="common">Moraxella osloensis</name>
    <dbReference type="NCBI Taxonomy" id="34062"/>
    <lineage>
        <taxon>Bacteria</taxon>
        <taxon>Pseudomonadati</taxon>
        <taxon>Pseudomonadota</taxon>
        <taxon>Gammaproteobacteria</taxon>
        <taxon>Moraxellales</taxon>
        <taxon>Moraxellaceae</taxon>
        <taxon>Faucicola</taxon>
    </lineage>
</organism>
<accession>A0AAD0EY66</accession>
<sequence length="82" mass="9374">MTTSKNTQPSKPKRITKIQQVKNRLLAGEVLTVRDIIKMGINRPTDIIWLLRKKGMDIISLDCKDPVTGEPFVKYYLQETSA</sequence>
<name>A0AAD0EY66_FAUOS</name>